<feature type="chain" id="PRO_5025617435" description="T9SS C-terminal target domain-containing protein" evidence="1">
    <location>
        <begin position="23"/>
        <end position="812"/>
    </location>
</feature>
<keyword evidence="1" id="KW-0732">Signal</keyword>
<accession>A0A6A7WBL3</accession>
<organism evidence="2 3">
    <name type="scientific">Segatella copri</name>
    <dbReference type="NCBI Taxonomy" id="165179"/>
    <lineage>
        <taxon>Bacteria</taxon>
        <taxon>Pseudomonadati</taxon>
        <taxon>Bacteroidota</taxon>
        <taxon>Bacteroidia</taxon>
        <taxon>Bacteroidales</taxon>
        <taxon>Prevotellaceae</taxon>
        <taxon>Segatella</taxon>
    </lineage>
</organism>
<proteinExistence type="predicted"/>
<dbReference type="OrthoDB" id="1086202at2"/>
<dbReference type="EMBL" id="VZAD01000061">
    <property type="protein sequence ID" value="MQP11822.1"/>
    <property type="molecule type" value="Genomic_DNA"/>
</dbReference>
<evidence type="ECO:0000256" key="1">
    <source>
        <dbReference type="SAM" id="SignalP"/>
    </source>
</evidence>
<sequence length="812" mass="93645">MKYFNFLGIILITLMSVNSLNAQEADNDYFTIVFNDSTDIFFQAKNKSKDQNFLKKERNKTSERGEIQSRLGFFIASYDDNFFMTEGVLHCLKTAMDSWENAIAIKEPIKFHVCISEDLNEDIAISTTVGYSYYNRRKFESLPDNLHRQIDNNIKEHDTITINATLDWNSSWPYDNTYFGTINMSNAFMRSIAKIMGFGCSVTYRTGGLGFAIRRFSSPFDKLLYNGKKYLSDLKRIENSKDFTDFFTQPLSLKTSSFNYKMYNRGYFELGKSGVYFHLGYNNLMEDSLSDYNKLLTINPETIDIMKSIGWTPTSYDLRITCNNTDALGYGSIYDNMEFKILDSNKLPIVGNWTYQIYNPITKQYSNNSTAYQTNIFSVNPSNTDKYLDMFQCVQGKIICETNGTSYSYLTSLDARPKIEKAYIENIKDVDENSYEFDLFIFAKGATGGDIFVSDDTGTSRSYAFKNGTTHIGPMIKGYKAYIDISLSNEYGYTSKFIEKSPDYNQARRNEQNEENIDIKINGKKCTQIKDGDLISLSLPEHYKTEDIESIKWYINFKQTNNQEYKYLLSEELYCSFINKPKIFQCYFSHPYNSVLMGFDWGNLKKEVCPNDCYFSCIFSTSNKGKNNISYIRSEPIDFEVLPSTPVLTLNKIWTEGQDDYPLANVSIDAENFEQGVILVEQSEDHLPIYTDTIFTTIPQDGFTVYPGTWYNGIFCWVRNQYGQAMSNILKLNTTDIANKNNLSDFLIVNGHQIIIDPPYMVTIKIYNTCGILEKEECTNNKINISLCRGLHLIKISDNKNNNFKNYKILIK</sequence>
<name>A0A6A7WBL3_9BACT</name>
<dbReference type="Proteomes" id="UP000384372">
    <property type="component" value="Unassembled WGS sequence"/>
</dbReference>
<comment type="caution">
    <text evidence="2">The sequence shown here is derived from an EMBL/GenBank/DDBJ whole genome shotgun (WGS) entry which is preliminary data.</text>
</comment>
<protein>
    <recommendedName>
        <fullName evidence="4">T9SS C-terminal target domain-containing protein</fullName>
    </recommendedName>
</protein>
<evidence type="ECO:0000313" key="2">
    <source>
        <dbReference type="EMBL" id="MQP11822.1"/>
    </source>
</evidence>
<gene>
    <name evidence="2" type="ORF">F7D20_07595</name>
</gene>
<feature type="signal peptide" evidence="1">
    <location>
        <begin position="1"/>
        <end position="22"/>
    </location>
</feature>
<keyword evidence="3" id="KW-1185">Reference proteome</keyword>
<reference evidence="2 3" key="1">
    <citation type="submission" date="2019-09" db="EMBL/GenBank/DDBJ databases">
        <title>Distinct polysaccharide growth profiles of human intestinal Prevotella copri isolates.</title>
        <authorList>
            <person name="Fehlner-Peach H."/>
            <person name="Magnabosco C."/>
            <person name="Raghavan V."/>
            <person name="Scher J.U."/>
            <person name="Tett A."/>
            <person name="Cox L.M."/>
            <person name="Gottsegen C."/>
            <person name="Watters A."/>
            <person name="Wiltshire- Gordon J.D."/>
            <person name="Segata N."/>
            <person name="Bonneau R."/>
            <person name="Littman D.R."/>
        </authorList>
    </citation>
    <scope>NUCLEOTIDE SEQUENCE [LARGE SCALE GENOMIC DNA]</scope>
    <source>
        <strain evidence="3">iAQ1173</strain>
    </source>
</reference>
<dbReference type="AlphaFoldDB" id="A0A6A7WBL3"/>
<evidence type="ECO:0008006" key="4">
    <source>
        <dbReference type="Google" id="ProtNLM"/>
    </source>
</evidence>
<evidence type="ECO:0000313" key="3">
    <source>
        <dbReference type="Proteomes" id="UP000384372"/>
    </source>
</evidence>